<feature type="signal peptide" evidence="2">
    <location>
        <begin position="1"/>
        <end position="23"/>
    </location>
</feature>
<feature type="region of interest" description="Disordered" evidence="1">
    <location>
        <begin position="128"/>
        <end position="154"/>
    </location>
</feature>
<evidence type="ECO:0000313" key="5">
    <source>
        <dbReference type="Proteomes" id="UP000307956"/>
    </source>
</evidence>
<dbReference type="EMBL" id="SSOD01000008">
    <property type="protein sequence ID" value="THF60928.1"/>
    <property type="molecule type" value="Genomic_DNA"/>
</dbReference>
<dbReference type="OrthoDB" id="9182526at2"/>
<evidence type="ECO:0000256" key="2">
    <source>
        <dbReference type="SAM" id="SignalP"/>
    </source>
</evidence>
<name>A0A4S4AN08_9RHOO</name>
<evidence type="ECO:0000313" key="4">
    <source>
        <dbReference type="EMBL" id="THF60928.1"/>
    </source>
</evidence>
<evidence type="ECO:0000259" key="3">
    <source>
        <dbReference type="Pfam" id="PF13511"/>
    </source>
</evidence>
<protein>
    <submittedName>
        <fullName evidence="4">DUF4124 domain-containing protein</fullName>
    </submittedName>
</protein>
<feature type="compositionally biased region" description="Basic and acidic residues" evidence="1">
    <location>
        <begin position="128"/>
        <end position="137"/>
    </location>
</feature>
<keyword evidence="5" id="KW-1185">Reference proteome</keyword>
<dbReference type="Pfam" id="PF13511">
    <property type="entry name" value="DUF4124"/>
    <property type="match status" value="1"/>
</dbReference>
<evidence type="ECO:0000256" key="1">
    <source>
        <dbReference type="SAM" id="MobiDB-lite"/>
    </source>
</evidence>
<reference evidence="4 5" key="1">
    <citation type="submission" date="2019-04" db="EMBL/GenBank/DDBJ databases">
        <title>Azoarcus rhizosphaerae sp. nov. isolated from rhizosphere of Ficus religiosa.</title>
        <authorList>
            <person name="Lin S.-Y."/>
            <person name="Hameed A."/>
            <person name="Hsu Y.-H."/>
            <person name="Young C.-C."/>
        </authorList>
    </citation>
    <scope>NUCLEOTIDE SEQUENCE [LARGE SCALE GENOMIC DNA]</scope>
    <source>
        <strain evidence="4 5">CC-YHH848</strain>
    </source>
</reference>
<accession>A0A4S4AN08</accession>
<keyword evidence="2" id="KW-0732">Signal</keyword>
<sequence length="154" mass="16701">MEDAMKRYIILAAALLATSAAQAQVYKCVEGGKTVITDRPCYADSAPTAVKPAAGGFNPEEAAAADRRTADLIERQTIRDAAKARAQEQLDARPARASEPDECDRLRAEHAEAARLAGEYRHPDNIARAQEKAKKAAQDSFFRCPPGKRVSAFD</sequence>
<dbReference type="Proteomes" id="UP000307956">
    <property type="component" value="Unassembled WGS sequence"/>
</dbReference>
<proteinExistence type="predicted"/>
<comment type="caution">
    <text evidence="4">The sequence shown here is derived from an EMBL/GenBank/DDBJ whole genome shotgun (WGS) entry which is preliminary data.</text>
</comment>
<organism evidence="4 5">
    <name type="scientific">Pseudothauera rhizosphaerae</name>
    <dbReference type="NCBI Taxonomy" id="2565932"/>
    <lineage>
        <taxon>Bacteria</taxon>
        <taxon>Pseudomonadati</taxon>
        <taxon>Pseudomonadota</taxon>
        <taxon>Betaproteobacteria</taxon>
        <taxon>Rhodocyclales</taxon>
        <taxon>Zoogloeaceae</taxon>
        <taxon>Pseudothauera</taxon>
    </lineage>
</organism>
<gene>
    <name evidence="4" type="ORF">E6O51_11915</name>
</gene>
<dbReference type="AlphaFoldDB" id="A0A4S4AN08"/>
<feature type="chain" id="PRO_5020289168" evidence="2">
    <location>
        <begin position="24"/>
        <end position="154"/>
    </location>
</feature>
<dbReference type="InterPro" id="IPR025392">
    <property type="entry name" value="DUF4124"/>
</dbReference>
<feature type="domain" description="DUF4124" evidence="3">
    <location>
        <begin position="12"/>
        <end position="62"/>
    </location>
</feature>